<feature type="transmembrane region" description="Helical" evidence="1">
    <location>
        <begin position="268"/>
        <end position="298"/>
    </location>
</feature>
<dbReference type="EMBL" id="JACIEU010000019">
    <property type="protein sequence ID" value="MBB4150343.1"/>
    <property type="molecule type" value="Genomic_DNA"/>
</dbReference>
<sequence length="524" mass="56903">MTALAFTAPVQNEPAFTPPANGSPSWLARQLPSGWLIAALLSWLGLDQLLLWRFLDIMPVWVYPLGALLIGGLCVATVRAMPDRQGPTLATLIACLSVALILLMLGGEGRFFYANIDWQVRFAVLRDMGLHPWPFVYGDQVVPTVLRAPIGMFLVPALAAKAGGDRAGDLALLIQNSLMLAAMLGLGSTLFDTRRARLIALLVFLAFSGLDALGRMLFRDGLSDHLENWAYLQYSSTITLAFWVPNHALSGWIGALGYLLWRRGRLPLAAYLSLLPLTALWSPLGLMGAMPFAALAAIRTLRLRALMPAAILYPALATLLAVPGLAYMSAAPADVGVKIMALAPLQWGLFELLEVLVYALPLAWLGRSTPFGLDTLLVATAWLLLIPFVQIGWSTDFMMRGSISALAILAVMLVDAFGRGGMIRHWLIAMLLIGSITGLAEIRRALAYPAAPRVRCSFSGAWDQSFGSFPKGSYLAPLPAMPAWVRPANPARIPSIDPARCWDGAWHHPDKPDAPISDRQDRVE</sequence>
<dbReference type="Proteomes" id="UP000590524">
    <property type="component" value="Unassembled WGS sequence"/>
</dbReference>
<accession>A0A7W6PWY7</accession>
<feature type="transmembrane region" description="Helical" evidence="1">
    <location>
        <begin position="88"/>
        <end position="107"/>
    </location>
</feature>
<comment type="caution">
    <text evidence="2">The sequence shown here is derived from an EMBL/GenBank/DDBJ whole genome shotgun (WGS) entry which is preliminary data.</text>
</comment>
<dbReference type="RefSeq" id="WP_246428338.1">
    <property type="nucleotide sequence ID" value="NZ_JACIEU010000019.1"/>
</dbReference>
<keyword evidence="1" id="KW-0812">Transmembrane</keyword>
<evidence type="ECO:0000313" key="2">
    <source>
        <dbReference type="EMBL" id="MBB4150343.1"/>
    </source>
</evidence>
<evidence type="ECO:0000313" key="3">
    <source>
        <dbReference type="Proteomes" id="UP000590524"/>
    </source>
</evidence>
<feature type="transmembrane region" description="Helical" evidence="1">
    <location>
        <begin position="397"/>
        <end position="417"/>
    </location>
</feature>
<feature type="transmembrane region" description="Helical" evidence="1">
    <location>
        <begin position="310"/>
        <end position="330"/>
    </location>
</feature>
<keyword evidence="1" id="KW-0472">Membrane</keyword>
<reference evidence="2 3" key="1">
    <citation type="submission" date="2020-08" db="EMBL/GenBank/DDBJ databases">
        <title>Genomic Encyclopedia of Type Strains, Phase IV (KMG-IV): sequencing the most valuable type-strain genomes for metagenomic binning, comparative biology and taxonomic classification.</title>
        <authorList>
            <person name="Goeker M."/>
        </authorList>
    </citation>
    <scope>NUCLEOTIDE SEQUENCE [LARGE SCALE GENOMIC DNA]</scope>
    <source>
        <strain evidence="2 3">DSM 19371</strain>
    </source>
</reference>
<proteinExistence type="predicted"/>
<feature type="transmembrane region" description="Helical" evidence="1">
    <location>
        <begin position="371"/>
        <end position="390"/>
    </location>
</feature>
<name>A0A7W6PWY7_9SPHN</name>
<organism evidence="2 3">
    <name type="scientific">Sphingobium scionense</name>
    <dbReference type="NCBI Taxonomy" id="1404341"/>
    <lineage>
        <taxon>Bacteria</taxon>
        <taxon>Pseudomonadati</taxon>
        <taxon>Pseudomonadota</taxon>
        <taxon>Alphaproteobacteria</taxon>
        <taxon>Sphingomonadales</taxon>
        <taxon>Sphingomonadaceae</taxon>
        <taxon>Sphingobium</taxon>
    </lineage>
</organism>
<feature type="transmembrane region" description="Helical" evidence="1">
    <location>
        <begin position="35"/>
        <end position="55"/>
    </location>
</feature>
<evidence type="ECO:0000256" key="1">
    <source>
        <dbReference type="SAM" id="Phobius"/>
    </source>
</evidence>
<feature type="transmembrane region" description="Helical" evidence="1">
    <location>
        <begin position="198"/>
        <end position="218"/>
    </location>
</feature>
<gene>
    <name evidence="2" type="ORF">GGQ90_004146</name>
</gene>
<protein>
    <submittedName>
        <fullName evidence="2">Uncharacterized protein</fullName>
    </submittedName>
</protein>
<feature type="transmembrane region" description="Helical" evidence="1">
    <location>
        <begin position="342"/>
        <end position="365"/>
    </location>
</feature>
<keyword evidence="3" id="KW-1185">Reference proteome</keyword>
<feature type="transmembrane region" description="Helical" evidence="1">
    <location>
        <begin position="238"/>
        <end position="261"/>
    </location>
</feature>
<feature type="transmembrane region" description="Helical" evidence="1">
    <location>
        <begin position="170"/>
        <end position="191"/>
    </location>
</feature>
<feature type="transmembrane region" description="Helical" evidence="1">
    <location>
        <begin position="61"/>
        <end position="81"/>
    </location>
</feature>
<keyword evidence="1" id="KW-1133">Transmembrane helix</keyword>
<dbReference type="AlphaFoldDB" id="A0A7W6PWY7"/>